<dbReference type="PROSITE" id="PS50994">
    <property type="entry name" value="INTEGRASE"/>
    <property type="match status" value="1"/>
</dbReference>
<name>A0A0C2NFP0_THEKT</name>
<organism evidence="3 4">
    <name type="scientific">Thelohanellus kitauei</name>
    <name type="common">Myxosporean</name>
    <dbReference type="NCBI Taxonomy" id="669202"/>
    <lineage>
        <taxon>Eukaryota</taxon>
        <taxon>Metazoa</taxon>
        <taxon>Cnidaria</taxon>
        <taxon>Myxozoa</taxon>
        <taxon>Myxosporea</taxon>
        <taxon>Bivalvulida</taxon>
        <taxon>Platysporina</taxon>
        <taxon>Myxobolidae</taxon>
        <taxon>Thelohanellus</taxon>
    </lineage>
</organism>
<gene>
    <name evidence="3" type="ORF">RF11_10454</name>
</gene>
<dbReference type="EMBL" id="JWZT01000019">
    <property type="protein sequence ID" value="KII75160.1"/>
    <property type="molecule type" value="Genomic_DNA"/>
</dbReference>
<dbReference type="InterPro" id="IPR012337">
    <property type="entry name" value="RNaseH-like_sf"/>
</dbReference>
<dbReference type="SUPFAM" id="SSF53098">
    <property type="entry name" value="Ribonuclease H-like"/>
    <property type="match status" value="1"/>
</dbReference>
<keyword evidence="4" id="KW-1185">Reference proteome</keyword>
<dbReference type="AlphaFoldDB" id="A0A0C2NFP0"/>
<dbReference type="GO" id="GO:0003676">
    <property type="term" value="F:nucleic acid binding"/>
    <property type="evidence" value="ECO:0007669"/>
    <property type="project" value="InterPro"/>
</dbReference>
<evidence type="ECO:0000313" key="3">
    <source>
        <dbReference type="EMBL" id="KII75160.1"/>
    </source>
</evidence>
<feature type="region of interest" description="Disordered" evidence="1">
    <location>
        <begin position="1"/>
        <end position="20"/>
    </location>
</feature>
<proteinExistence type="predicted"/>
<dbReference type="Proteomes" id="UP000031668">
    <property type="component" value="Unassembled WGS sequence"/>
</dbReference>
<dbReference type="InterPro" id="IPR001584">
    <property type="entry name" value="Integrase_cat-core"/>
</dbReference>
<dbReference type="GO" id="GO:0015074">
    <property type="term" value="P:DNA integration"/>
    <property type="evidence" value="ECO:0007669"/>
    <property type="project" value="InterPro"/>
</dbReference>
<dbReference type="Gene3D" id="3.30.420.10">
    <property type="entry name" value="Ribonuclease H-like superfamily/Ribonuclease H"/>
    <property type="match status" value="1"/>
</dbReference>
<feature type="compositionally biased region" description="Polar residues" evidence="1">
    <location>
        <begin position="7"/>
        <end position="20"/>
    </location>
</feature>
<evidence type="ECO:0000259" key="2">
    <source>
        <dbReference type="PROSITE" id="PS50994"/>
    </source>
</evidence>
<protein>
    <recommendedName>
        <fullName evidence="2">Integrase catalytic domain-containing protein</fullName>
    </recommendedName>
</protein>
<accession>A0A0C2NFP0</accession>
<comment type="caution">
    <text evidence="3">The sequence shown here is derived from an EMBL/GenBank/DDBJ whole genome shotgun (WGS) entry which is preliminary data.</text>
</comment>
<reference evidence="3 4" key="1">
    <citation type="journal article" date="2014" name="Genome Biol. Evol.">
        <title>The genome of the myxosporean Thelohanellus kitauei shows adaptations to nutrient acquisition within its fish host.</title>
        <authorList>
            <person name="Yang Y."/>
            <person name="Xiong J."/>
            <person name="Zhou Z."/>
            <person name="Huo F."/>
            <person name="Miao W."/>
            <person name="Ran C."/>
            <person name="Liu Y."/>
            <person name="Zhang J."/>
            <person name="Feng J."/>
            <person name="Wang M."/>
            <person name="Wang M."/>
            <person name="Wang L."/>
            <person name="Yao B."/>
        </authorList>
    </citation>
    <scope>NUCLEOTIDE SEQUENCE [LARGE SCALE GENOMIC DNA]</scope>
    <source>
        <strain evidence="3">Wuqing</strain>
    </source>
</reference>
<evidence type="ECO:0000313" key="4">
    <source>
        <dbReference type="Proteomes" id="UP000031668"/>
    </source>
</evidence>
<sequence length="103" mass="11803">MGKFTNYDATNVKNTGKNKPETPLSTWAQYCLPWERIHIDYSEPADNQSMRLVISDAGTKWIDMYSEVDDFCQVKGIHQVKTGPSHSWSKGLVQRAIRTIKNK</sequence>
<feature type="domain" description="Integrase catalytic" evidence="2">
    <location>
        <begin position="53"/>
        <end position="103"/>
    </location>
</feature>
<evidence type="ECO:0000256" key="1">
    <source>
        <dbReference type="SAM" id="MobiDB-lite"/>
    </source>
</evidence>
<dbReference type="InterPro" id="IPR036397">
    <property type="entry name" value="RNaseH_sf"/>
</dbReference>